<dbReference type="AlphaFoldDB" id="A0A2H0VDC2"/>
<evidence type="ECO:0008006" key="10">
    <source>
        <dbReference type="Google" id="ProtNLM"/>
    </source>
</evidence>
<dbReference type="Gene3D" id="1.10.443.10">
    <property type="entry name" value="Intergrase catalytic core"/>
    <property type="match status" value="1"/>
</dbReference>
<dbReference type="InterPro" id="IPR002104">
    <property type="entry name" value="Integrase_catalytic"/>
</dbReference>
<dbReference type="InterPro" id="IPR010998">
    <property type="entry name" value="Integrase_recombinase_N"/>
</dbReference>
<dbReference type="EMBL" id="PFAJ01000044">
    <property type="protein sequence ID" value="PIR97073.1"/>
    <property type="molecule type" value="Genomic_DNA"/>
</dbReference>
<dbReference type="GO" id="GO:0003677">
    <property type="term" value="F:DNA binding"/>
    <property type="evidence" value="ECO:0007669"/>
    <property type="project" value="UniProtKB-UniRule"/>
</dbReference>
<dbReference type="InterPro" id="IPR011010">
    <property type="entry name" value="DNA_brk_join_enz"/>
</dbReference>
<dbReference type="InterPro" id="IPR004107">
    <property type="entry name" value="Integrase_SAM-like_N"/>
</dbReference>
<dbReference type="Pfam" id="PF02899">
    <property type="entry name" value="Phage_int_SAM_1"/>
    <property type="match status" value="1"/>
</dbReference>
<dbReference type="Pfam" id="PF00589">
    <property type="entry name" value="Phage_integrase"/>
    <property type="match status" value="1"/>
</dbReference>
<dbReference type="PANTHER" id="PTHR30349">
    <property type="entry name" value="PHAGE INTEGRASE-RELATED"/>
    <property type="match status" value="1"/>
</dbReference>
<evidence type="ECO:0000259" key="7">
    <source>
        <dbReference type="PROSITE" id="PS51900"/>
    </source>
</evidence>
<dbReference type="Proteomes" id="UP000230557">
    <property type="component" value="Unassembled WGS sequence"/>
</dbReference>
<dbReference type="InterPro" id="IPR050090">
    <property type="entry name" value="Tyrosine_recombinase_XerCD"/>
</dbReference>
<evidence type="ECO:0000256" key="4">
    <source>
        <dbReference type="ARBA" id="ARBA00023172"/>
    </source>
</evidence>
<accession>A0A2H0VDC2</accession>
<name>A0A2H0VDC2_9BACT</name>
<dbReference type="PROSITE" id="PS51898">
    <property type="entry name" value="TYR_RECOMBINASE"/>
    <property type="match status" value="1"/>
</dbReference>
<dbReference type="InterPro" id="IPR044068">
    <property type="entry name" value="CB"/>
</dbReference>
<comment type="caution">
    <text evidence="8">The sequence shown here is derived from an EMBL/GenBank/DDBJ whole genome shotgun (WGS) entry which is preliminary data.</text>
</comment>
<dbReference type="SUPFAM" id="SSF56349">
    <property type="entry name" value="DNA breaking-rejoining enzymes"/>
    <property type="match status" value="1"/>
</dbReference>
<evidence type="ECO:0000313" key="9">
    <source>
        <dbReference type="Proteomes" id="UP000230557"/>
    </source>
</evidence>
<gene>
    <name evidence="8" type="ORF">COT91_03140</name>
</gene>
<dbReference type="PROSITE" id="PS51900">
    <property type="entry name" value="CB"/>
    <property type="match status" value="1"/>
</dbReference>
<feature type="domain" description="Core-binding (CB)" evidence="7">
    <location>
        <begin position="2"/>
        <end position="94"/>
    </location>
</feature>
<protein>
    <recommendedName>
        <fullName evidence="10">Tyrosine recombinase XerC</fullName>
    </recommendedName>
</protein>
<evidence type="ECO:0000256" key="5">
    <source>
        <dbReference type="PROSITE-ProRule" id="PRU01248"/>
    </source>
</evidence>
<comment type="similarity">
    <text evidence="1">Belongs to the 'phage' integrase family.</text>
</comment>
<organism evidence="8 9">
    <name type="scientific">Candidatus Doudnabacteria bacterium CG10_big_fil_rev_8_21_14_0_10_41_10</name>
    <dbReference type="NCBI Taxonomy" id="1974551"/>
    <lineage>
        <taxon>Bacteria</taxon>
        <taxon>Candidatus Doudnaibacteriota</taxon>
    </lineage>
</organism>
<dbReference type="PANTHER" id="PTHR30349:SF41">
    <property type="entry name" value="INTEGRASE_RECOMBINASE PROTEIN MJ0367-RELATED"/>
    <property type="match status" value="1"/>
</dbReference>
<evidence type="ECO:0000256" key="3">
    <source>
        <dbReference type="ARBA" id="ARBA00023125"/>
    </source>
</evidence>
<dbReference type="CDD" id="cd00798">
    <property type="entry name" value="INT_XerDC_C"/>
    <property type="match status" value="1"/>
</dbReference>
<dbReference type="InterPro" id="IPR013762">
    <property type="entry name" value="Integrase-like_cat_sf"/>
</dbReference>
<keyword evidence="2" id="KW-0229">DNA integration</keyword>
<keyword evidence="4" id="KW-0233">DNA recombination</keyword>
<dbReference type="GO" id="GO:0006310">
    <property type="term" value="P:DNA recombination"/>
    <property type="evidence" value="ECO:0007669"/>
    <property type="project" value="UniProtKB-KW"/>
</dbReference>
<feature type="domain" description="Tyr recombinase" evidence="6">
    <location>
        <begin position="114"/>
        <end position="309"/>
    </location>
</feature>
<reference evidence="9" key="1">
    <citation type="submission" date="2017-09" db="EMBL/GenBank/DDBJ databases">
        <title>Depth-based differentiation of microbial function through sediment-hosted aquifers and enrichment of novel symbionts in the deep terrestrial subsurface.</title>
        <authorList>
            <person name="Probst A.J."/>
            <person name="Ladd B."/>
            <person name="Jarett J.K."/>
            <person name="Geller-Mcgrath D.E."/>
            <person name="Sieber C.M.K."/>
            <person name="Emerson J.B."/>
            <person name="Anantharaman K."/>
            <person name="Thomas B.C."/>
            <person name="Malmstrom R."/>
            <person name="Stieglmeier M."/>
            <person name="Klingl A."/>
            <person name="Woyke T."/>
            <person name="Ryan C.M."/>
            <person name="Banfield J.F."/>
        </authorList>
    </citation>
    <scope>NUCLEOTIDE SEQUENCE [LARGE SCALE GENOMIC DNA]</scope>
</reference>
<sequence length="314" mass="36456">MKSLNELKKEFLEHLEIEKNRSQLTLRNYDHYLSRFLEFAQKNGVKSPEKISLDLVRKFRLMLNRMTDEHGNDLKLITQNYHVIALRSFLKYLAKQDIKTLAAEKLELAKTQSRQVQFLENDEIERLVESTKKEKNDLVGLRDQAILETLFSTGLRVSELANLVKSKINLNKDEFSVKGKGGKVRMVFLTDDARDSLKKYLETRKDKSPSLFVAHKQKKSVKKEIEEMDEKVARGLTPRSIQRIIKKYALKAGITKDITPHTLRHSFATNLLTNGADLRAVQEMLGHSSITTTQIYTHVTNRQLRDVHKKFHKK</sequence>
<evidence type="ECO:0000256" key="1">
    <source>
        <dbReference type="ARBA" id="ARBA00008857"/>
    </source>
</evidence>
<dbReference type="Gene3D" id="1.10.150.130">
    <property type="match status" value="1"/>
</dbReference>
<evidence type="ECO:0000256" key="2">
    <source>
        <dbReference type="ARBA" id="ARBA00022908"/>
    </source>
</evidence>
<dbReference type="GO" id="GO:0015074">
    <property type="term" value="P:DNA integration"/>
    <property type="evidence" value="ECO:0007669"/>
    <property type="project" value="UniProtKB-KW"/>
</dbReference>
<keyword evidence="3 5" id="KW-0238">DNA-binding</keyword>
<proteinExistence type="inferred from homology"/>
<evidence type="ECO:0000259" key="6">
    <source>
        <dbReference type="PROSITE" id="PS51898"/>
    </source>
</evidence>
<evidence type="ECO:0000313" key="8">
    <source>
        <dbReference type="EMBL" id="PIR97073.1"/>
    </source>
</evidence>